<evidence type="ECO:0000256" key="1">
    <source>
        <dbReference type="ARBA" id="ARBA00023002"/>
    </source>
</evidence>
<dbReference type="EMBL" id="CP093350">
    <property type="protein sequence ID" value="WOH13547.1"/>
    <property type="molecule type" value="Genomic_DNA"/>
</dbReference>
<proteinExistence type="predicted"/>
<keyword evidence="2" id="KW-0520">NAD</keyword>
<dbReference type="PANTHER" id="PTHR13871">
    <property type="entry name" value="THIOREDOXIN"/>
    <property type="match status" value="1"/>
</dbReference>
<sequence length="640" mass="75225">MTGGGYTECKRYHAASDHKLKWGKWGITKGDTISLTDLLFTHNRNYLVKNNHQHVKAEQLEGKVVGIYFLPLSAKNPKHSLWHTALLKDVYDDLRPVNNFEIILVACNDLDDDNFGAQIPVHPSLETDSHKVFHDLFSCMPWTAIPFSDVTSRKHVQRSFGMVLQCCSWSWDILEYYGSLGYPFSDKRLKFLRTEDYLATQQPCLKTLLGFPQRDYVISNNGDKIPIHTFEDKVVALYFYHPDFPDSRTEKLKLVYEEFKIKNVFEVVLVYIYEPRYRKQWRSEKLFWKSEESFWEKFKNMPWLALPFKDMCYKKLMRVFEFQCDYSPRLVIFGPHADYIEPFGFRMLHKYGIGGYPFTRKKAAELETEKIKELRWEMLWDPNTVFRRNDGSQVPFSLLSGKKVMLVLESFNNLLNVDDGSKEVMSIIEFLTKLKERYFRKKGTDDEFEVIRILVNNTESSVSKHLVGDMPWLVSPGSKLMHELDSSYFWYGRSTYDVLLFHIPIFAFSADGKLVRKTMYPTFEASEFPFYAGSLEDETLCQLITCWGLDYSNFRMQLRLHRISSFLPCEPSSLPKYYPSKELDARLQDEEARRQTAGGNKGPRYDVERKASMMRRRGQTNSWSEKFPQEEVDSCFRISH</sequence>
<accession>A0A175YRI0</accession>
<name>A0A175YRI0_DAUCS</name>
<dbReference type="GO" id="GO:0016491">
    <property type="term" value="F:oxidoreductase activity"/>
    <property type="evidence" value="ECO:0007669"/>
    <property type="project" value="UniProtKB-KW"/>
</dbReference>
<dbReference type="Proteomes" id="UP000077755">
    <property type="component" value="Chromosome 8"/>
</dbReference>
<feature type="region of interest" description="Disordered" evidence="3">
    <location>
        <begin position="588"/>
        <end position="623"/>
    </location>
</feature>
<dbReference type="InterPro" id="IPR052259">
    <property type="entry name" value="Nucleoredoxin-like"/>
</dbReference>
<gene>
    <name evidence="4" type="ORF">DCAR_026591</name>
    <name evidence="5" type="ORF">DCAR_0833057</name>
</gene>
<keyword evidence="1" id="KW-0560">Oxidoreductase</keyword>
<dbReference type="Gene3D" id="3.40.30.10">
    <property type="entry name" value="Glutaredoxin"/>
    <property type="match status" value="2"/>
</dbReference>
<keyword evidence="6" id="KW-1185">Reference proteome</keyword>
<evidence type="ECO:0000256" key="2">
    <source>
        <dbReference type="ARBA" id="ARBA00023027"/>
    </source>
</evidence>
<evidence type="ECO:0000256" key="3">
    <source>
        <dbReference type="SAM" id="MobiDB-lite"/>
    </source>
</evidence>
<evidence type="ECO:0000313" key="6">
    <source>
        <dbReference type="Proteomes" id="UP000077755"/>
    </source>
</evidence>
<dbReference type="PANTHER" id="PTHR13871:SF96">
    <property type="entry name" value="THIOREDOXIN DOMAIN-CONTAINING PROTEIN"/>
    <property type="match status" value="1"/>
</dbReference>
<evidence type="ECO:0000313" key="4">
    <source>
        <dbReference type="EMBL" id="KZM85987.1"/>
    </source>
</evidence>
<organism evidence="4">
    <name type="scientific">Daucus carota subsp. sativus</name>
    <name type="common">Carrot</name>
    <dbReference type="NCBI Taxonomy" id="79200"/>
    <lineage>
        <taxon>Eukaryota</taxon>
        <taxon>Viridiplantae</taxon>
        <taxon>Streptophyta</taxon>
        <taxon>Embryophyta</taxon>
        <taxon>Tracheophyta</taxon>
        <taxon>Spermatophyta</taxon>
        <taxon>Magnoliopsida</taxon>
        <taxon>eudicotyledons</taxon>
        <taxon>Gunneridae</taxon>
        <taxon>Pentapetalae</taxon>
        <taxon>asterids</taxon>
        <taxon>campanulids</taxon>
        <taxon>Apiales</taxon>
        <taxon>Apiaceae</taxon>
        <taxon>Apioideae</taxon>
        <taxon>Scandiceae</taxon>
        <taxon>Daucinae</taxon>
        <taxon>Daucus</taxon>
        <taxon>Daucus sect. Daucus</taxon>
    </lineage>
</organism>
<reference evidence="5" key="2">
    <citation type="submission" date="2022-03" db="EMBL/GenBank/DDBJ databases">
        <title>Draft title - Genomic analysis of global carrot germplasm unveils the trajectory of domestication and the origin of high carotenoid orange carrot.</title>
        <authorList>
            <person name="Iorizzo M."/>
            <person name="Ellison S."/>
            <person name="Senalik D."/>
            <person name="Macko-Podgorni A."/>
            <person name="Grzebelus D."/>
            <person name="Bostan H."/>
            <person name="Rolling W."/>
            <person name="Curaba J."/>
            <person name="Simon P."/>
        </authorList>
    </citation>
    <scope>NUCLEOTIDE SEQUENCE</scope>
    <source>
        <tissue evidence="5">Leaf</tissue>
    </source>
</reference>
<dbReference type="Gramene" id="KZM85987">
    <property type="protein sequence ID" value="KZM85987"/>
    <property type="gene ID" value="DCAR_026591"/>
</dbReference>
<reference evidence="4" key="1">
    <citation type="journal article" date="2016" name="Nat. Genet.">
        <title>A high-quality carrot genome assembly provides new insights into carotenoid accumulation and asterid genome evolution.</title>
        <authorList>
            <person name="Iorizzo M."/>
            <person name="Ellison S."/>
            <person name="Senalik D."/>
            <person name="Zeng P."/>
            <person name="Satapoomin P."/>
            <person name="Huang J."/>
            <person name="Bowman M."/>
            <person name="Iovene M."/>
            <person name="Sanseverino W."/>
            <person name="Cavagnaro P."/>
            <person name="Yildiz M."/>
            <person name="Macko-Podgorni A."/>
            <person name="Moranska E."/>
            <person name="Grzebelus E."/>
            <person name="Grzebelus D."/>
            <person name="Ashrafi H."/>
            <person name="Zheng Z."/>
            <person name="Cheng S."/>
            <person name="Spooner D."/>
            <person name="Van Deynze A."/>
            <person name="Simon P."/>
        </authorList>
    </citation>
    <scope>NUCLEOTIDE SEQUENCE [LARGE SCALE GENOMIC DNA]</scope>
    <source>
        <tissue evidence="4">Leaf</tissue>
    </source>
</reference>
<protein>
    <submittedName>
        <fullName evidence="4">Uncharacterized protein</fullName>
    </submittedName>
</protein>
<evidence type="ECO:0000313" key="5">
    <source>
        <dbReference type="EMBL" id="WOH13547.1"/>
    </source>
</evidence>
<dbReference type="EMBL" id="LNRQ01000008">
    <property type="protein sequence ID" value="KZM85987.1"/>
    <property type="molecule type" value="Genomic_DNA"/>
</dbReference>
<dbReference type="AlphaFoldDB" id="A0A175YRI0"/>